<comment type="caution">
    <text evidence="1">The sequence shown here is derived from an EMBL/GenBank/DDBJ whole genome shotgun (WGS) entry which is preliminary data.</text>
</comment>
<proteinExistence type="predicted"/>
<sequence length="132" mass="14535">MSLGKRSGKPLDSKERSHHSLSFFFRSGQVGWFVSSSYLRNSLSSFVIMLGEGSCRGAAVKRRFPFPISREGLLPHHSGLLLIGILPMLKIACLPSRPLEKLVIRKEARGSRSIYEAFASPPVVVILGLSLL</sequence>
<accession>A0ABS8UPA9</accession>
<evidence type="ECO:0000313" key="1">
    <source>
        <dbReference type="EMBL" id="MCD9559721.1"/>
    </source>
</evidence>
<protein>
    <submittedName>
        <fullName evidence="1">Uncharacterized protein</fullName>
    </submittedName>
</protein>
<gene>
    <name evidence="1" type="ORF">HAX54_017894</name>
</gene>
<reference evidence="1 2" key="1">
    <citation type="journal article" date="2021" name="BMC Genomics">
        <title>Datura genome reveals duplications of psychoactive alkaloid biosynthetic genes and high mutation rate following tissue culture.</title>
        <authorList>
            <person name="Rajewski A."/>
            <person name="Carter-House D."/>
            <person name="Stajich J."/>
            <person name="Litt A."/>
        </authorList>
    </citation>
    <scope>NUCLEOTIDE SEQUENCE [LARGE SCALE GENOMIC DNA]</scope>
    <source>
        <strain evidence="1">AR-01</strain>
    </source>
</reference>
<evidence type="ECO:0000313" key="2">
    <source>
        <dbReference type="Proteomes" id="UP000823775"/>
    </source>
</evidence>
<keyword evidence="2" id="KW-1185">Reference proteome</keyword>
<dbReference type="EMBL" id="JACEIK010002198">
    <property type="protein sequence ID" value="MCD9559721.1"/>
    <property type="molecule type" value="Genomic_DNA"/>
</dbReference>
<name>A0ABS8UPA9_DATST</name>
<dbReference type="Proteomes" id="UP000823775">
    <property type="component" value="Unassembled WGS sequence"/>
</dbReference>
<organism evidence="1 2">
    <name type="scientific">Datura stramonium</name>
    <name type="common">Jimsonweed</name>
    <name type="synonym">Common thornapple</name>
    <dbReference type="NCBI Taxonomy" id="4076"/>
    <lineage>
        <taxon>Eukaryota</taxon>
        <taxon>Viridiplantae</taxon>
        <taxon>Streptophyta</taxon>
        <taxon>Embryophyta</taxon>
        <taxon>Tracheophyta</taxon>
        <taxon>Spermatophyta</taxon>
        <taxon>Magnoliopsida</taxon>
        <taxon>eudicotyledons</taxon>
        <taxon>Gunneridae</taxon>
        <taxon>Pentapetalae</taxon>
        <taxon>asterids</taxon>
        <taxon>lamiids</taxon>
        <taxon>Solanales</taxon>
        <taxon>Solanaceae</taxon>
        <taxon>Solanoideae</taxon>
        <taxon>Datureae</taxon>
        <taxon>Datura</taxon>
    </lineage>
</organism>